<accession>A0A6H0A1M6</accession>
<geneLocation type="plasmid" evidence="1">
    <name>pSSII-1</name>
</geneLocation>
<dbReference type="EMBL" id="MT075580">
    <property type="protein sequence ID" value="QIS31146.1"/>
    <property type="molecule type" value="Genomic_DNA"/>
</dbReference>
<organism evidence="1">
    <name type="scientific">Lysinibacillus sphaericus</name>
    <name type="common">Bacillus sphaericus</name>
    <dbReference type="NCBI Taxonomy" id="1421"/>
    <lineage>
        <taxon>Bacteria</taxon>
        <taxon>Bacillati</taxon>
        <taxon>Bacillota</taxon>
        <taxon>Bacilli</taxon>
        <taxon>Bacillales</taxon>
        <taxon>Bacillaceae</taxon>
        <taxon>Lysinibacillus</taxon>
    </lineage>
</organism>
<evidence type="ECO:0000313" key="1">
    <source>
        <dbReference type="EMBL" id="QIS31146.1"/>
    </source>
</evidence>
<dbReference type="RefSeq" id="WP_012291773.1">
    <property type="nucleotide sequence ID" value="NZ_CP014644.1"/>
</dbReference>
<reference evidence="1" key="1">
    <citation type="submission" date="2020-02" db="EMBL/GenBank/DDBJ databases">
        <authorList>
            <person name="Hu X."/>
            <person name="Yuan Z."/>
            <person name="Cheng J."/>
            <person name="Geng P."/>
        </authorList>
    </citation>
    <scope>NUCLEOTIDE SEQUENCE</scope>
    <source>
        <strain evidence="1">SSII-1</strain>
        <plasmid evidence="1">pSSII-1</plasmid>
    </source>
</reference>
<keyword evidence="1" id="KW-0614">Plasmid</keyword>
<dbReference type="AlphaFoldDB" id="A0A6H0A1M6"/>
<protein>
    <submittedName>
        <fullName evidence="1">Uncharacterized protein</fullName>
    </submittedName>
</protein>
<sequence length="80" mass="8756">MVKQIIVMNGGLIQNIISEGDIDVTIVDYDTEGADVGELMKVNEDDAYVFSPQVEVNIDEVNEILTIIEKARAVSEVASE</sequence>
<name>A0A6H0A1M6_LYSSH</name>
<proteinExistence type="predicted"/>